<sequence length="84" mass="9455">MPPHRLSPQKEWTKDAGFSRILFGFNGTFGLAEYECPVIRVNASITLTTQRTLCEATICSPRNPSPKGTRIKSPIRYPTAFWTP</sequence>
<dbReference type="AlphaFoldDB" id="A0A0S4KR98"/>
<dbReference type="EMBL" id="LN885086">
    <property type="protein sequence ID" value="CUQ66533.1"/>
    <property type="molecule type" value="Genomic_DNA"/>
</dbReference>
<dbReference type="KEGG" id="nio:NITINOP_1558"/>
<keyword evidence="2" id="KW-1185">Reference proteome</keyword>
<dbReference type="Proteomes" id="UP000066284">
    <property type="component" value="Chromosome 1"/>
</dbReference>
<accession>A0A0S4KR98</accession>
<reference evidence="2" key="1">
    <citation type="submission" date="2015-09" db="EMBL/GenBank/DDBJ databases">
        <authorList>
            <person name="Daims H."/>
        </authorList>
    </citation>
    <scope>NUCLEOTIDE SEQUENCE [LARGE SCALE GENOMIC DNA]</scope>
</reference>
<evidence type="ECO:0000313" key="1">
    <source>
        <dbReference type="EMBL" id="CUQ66533.1"/>
    </source>
</evidence>
<organism evidence="1 2">
    <name type="scientific">Candidatus Nitrospira inopinata</name>
    <dbReference type="NCBI Taxonomy" id="1715989"/>
    <lineage>
        <taxon>Bacteria</taxon>
        <taxon>Pseudomonadati</taxon>
        <taxon>Nitrospirota</taxon>
        <taxon>Nitrospiria</taxon>
        <taxon>Nitrospirales</taxon>
        <taxon>Nitrospiraceae</taxon>
        <taxon>Nitrospira</taxon>
    </lineage>
</organism>
<dbReference type="STRING" id="1715989.NITINOP_1558"/>
<evidence type="ECO:0000313" key="2">
    <source>
        <dbReference type="Proteomes" id="UP000066284"/>
    </source>
</evidence>
<protein>
    <submittedName>
        <fullName evidence="1">Uncharacterized protein</fullName>
    </submittedName>
</protein>
<name>A0A0S4KR98_9BACT</name>
<proteinExistence type="predicted"/>
<gene>
    <name evidence="1" type="ORF">NITINOP_1558</name>
</gene>